<evidence type="ECO:0000256" key="4">
    <source>
        <dbReference type="ARBA" id="ARBA00022448"/>
    </source>
</evidence>
<dbReference type="Gene3D" id="1.25.10.10">
    <property type="entry name" value="Leucine-rich Repeat Variant"/>
    <property type="match status" value="1"/>
</dbReference>
<comment type="caution">
    <text evidence="10">The sequence shown here is derived from an EMBL/GenBank/DDBJ whole genome shotgun (WGS) entry which is preliminary data.</text>
</comment>
<evidence type="ECO:0000313" key="10">
    <source>
        <dbReference type="EMBL" id="GAV48833.1"/>
    </source>
</evidence>
<name>A0A1Q2ZZT9_ZYGRO</name>
<dbReference type="Proteomes" id="UP000187013">
    <property type="component" value="Unassembled WGS sequence"/>
</dbReference>
<dbReference type="Pfam" id="PF16782">
    <property type="entry name" value="SIL1"/>
    <property type="match status" value="1"/>
</dbReference>
<keyword evidence="4" id="KW-0813">Transport</keyword>
<evidence type="ECO:0000256" key="8">
    <source>
        <dbReference type="ARBA" id="ARBA00023010"/>
    </source>
</evidence>
<proteinExistence type="inferred from homology"/>
<feature type="chain" id="PRO_5012501557" description="Nucleotide exchange factor SIL1" evidence="9">
    <location>
        <begin position="20"/>
        <end position="408"/>
    </location>
</feature>
<dbReference type="GO" id="GO:0015031">
    <property type="term" value="P:protein transport"/>
    <property type="evidence" value="ECO:0007669"/>
    <property type="project" value="UniProtKB-KW"/>
</dbReference>
<comment type="similarity">
    <text evidence="1">Belongs to the SIL1 family.</text>
</comment>
<dbReference type="InterPro" id="IPR011989">
    <property type="entry name" value="ARM-like"/>
</dbReference>
<organism evidence="10 11">
    <name type="scientific">Zygosaccharomyces rouxii</name>
    <dbReference type="NCBI Taxonomy" id="4956"/>
    <lineage>
        <taxon>Eukaryota</taxon>
        <taxon>Fungi</taxon>
        <taxon>Dikarya</taxon>
        <taxon>Ascomycota</taxon>
        <taxon>Saccharomycotina</taxon>
        <taxon>Saccharomycetes</taxon>
        <taxon>Saccharomycetales</taxon>
        <taxon>Saccharomycetaceae</taxon>
        <taxon>Zygosaccharomyces</taxon>
    </lineage>
</organism>
<evidence type="ECO:0000256" key="7">
    <source>
        <dbReference type="ARBA" id="ARBA00022927"/>
    </source>
</evidence>
<evidence type="ECO:0000256" key="2">
    <source>
        <dbReference type="ARBA" id="ARBA00011799"/>
    </source>
</evidence>
<evidence type="ECO:0000256" key="6">
    <source>
        <dbReference type="ARBA" id="ARBA00022824"/>
    </source>
</evidence>
<keyword evidence="5 9" id="KW-0732">Signal</keyword>
<keyword evidence="7" id="KW-0653">Protein transport</keyword>
<feature type="signal peptide" evidence="9">
    <location>
        <begin position="1"/>
        <end position="19"/>
    </location>
</feature>
<evidence type="ECO:0000313" key="11">
    <source>
        <dbReference type="Proteomes" id="UP000187013"/>
    </source>
</evidence>
<keyword evidence="6" id="KW-0256">Endoplasmic reticulum</keyword>
<dbReference type="OrthoDB" id="448649at2759"/>
<dbReference type="GO" id="GO:0005783">
    <property type="term" value="C:endoplasmic reticulum"/>
    <property type="evidence" value="ECO:0007669"/>
    <property type="project" value="InterPro"/>
</dbReference>
<accession>A0A1Q2ZZT9</accession>
<evidence type="ECO:0000256" key="9">
    <source>
        <dbReference type="SAM" id="SignalP"/>
    </source>
</evidence>
<evidence type="ECO:0000256" key="1">
    <source>
        <dbReference type="ARBA" id="ARBA00010588"/>
    </source>
</evidence>
<dbReference type="AlphaFoldDB" id="A0A1Q2ZZT9"/>
<sequence length="408" mass="46708">MKLLPVAIVGLTNILPILANPIKATLSPESNTVETSSLYVGDSLVCNQEGCYPKLFEADNDWKTVKEGQVLPGGLDIRMNLETGLKEAKLSDNTAHTDTPNDANAVVPVAAPSEETEYYEFTNDFETVDKLLQNLHSSEEVVKLENKLDDLIVFAHDYKHGSKIITHEFELLRNIALQQQLPTSIRELGVRMIVSCLRNNPKSIEYVQDTHPEFVHQVFQELENGVEVSNPAPSTIALAKRYLSVLDELLSSTYHFTKDQMLTLKKIYEIQDKQIRIKVLELISKYFGPTQQPHLNKRDIVDTAPNVSEWAQELQKWIQDDGIDEIHTRKFFNSLYNIKTQLGSDIKVDSSFINWLSHETEKRKQNVENQNQNRDLEQDSFDKRLIESRHLVFGNPMAHRVKHFNDEL</sequence>
<dbReference type="InterPro" id="IPR031884">
    <property type="entry name" value="Sil1_fungi"/>
</dbReference>
<evidence type="ECO:0000256" key="5">
    <source>
        <dbReference type="ARBA" id="ARBA00022729"/>
    </source>
</evidence>
<comment type="subunit">
    <text evidence="2">Interacts with KAR2.</text>
</comment>
<dbReference type="GO" id="GO:0000774">
    <property type="term" value="F:adenyl-nucleotide exchange factor activity"/>
    <property type="evidence" value="ECO:0007669"/>
    <property type="project" value="InterPro"/>
</dbReference>
<dbReference type="eggNOG" id="KOG2160">
    <property type="taxonomic scope" value="Eukaryota"/>
</dbReference>
<protein>
    <recommendedName>
        <fullName evidence="3">Nucleotide exchange factor SIL1</fullName>
    </recommendedName>
</protein>
<keyword evidence="8" id="KW-0811">Translocation</keyword>
<reference evidence="10 11" key="1">
    <citation type="submission" date="2016-08" db="EMBL/GenBank/DDBJ databases">
        <title>Draft genome sequence of allopolyploid Zygosaccharomyces rouxii.</title>
        <authorList>
            <person name="Watanabe J."/>
            <person name="Uehara K."/>
            <person name="Mogi Y."/>
            <person name="Tsukioka Y."/>
        </authorList>
    </citation>
    <scope>NUCLEOTIDE SEQUENCE [LARGE SCALE GENOMIC DNA]</scope>
    <source>
        <strain evidence="10 11">NBRC 110957</strain>
    </source>
</reference>
<evidence type="ECO:0000256" key="3">
    <source>
        <dbReference type="ARBA" id="ARBA00015352"/>
    </source>
</evidence>
<dbReference type="EMBL" id="BDGX01000014">
    <property type="protein sequence ID" value="GAV48833.1"/>
    <property type="molecule type" value="Genomic_DNA"/>
</dbReference>
<gene>
    <name evidence="10" type="ORF">ZYGR_0N02380</name>
</gene>